<evidence type="ECO:0000256" key="2">
    <source>
        <dbReference type="ARBA" id="ARBA00007262"/>
    </source>
</evidence>
<comment type="subcellular location">
    <subcellularLocation>
        <location evidence="1">Membrane</location>
        <topology evidence="1">Multi-pass membrane protein</topology>
    </subcellularLocation>
</comment>
<keyword evidence="3" id="KW-0812">Transmembrane</keyword>
<protein>
    <submittedName>
        <fullName evidence="6">Putative interferon alpha-inducible protein</fullName>
    </submittedName>
</protein>
<name>L7MFV0_RHIPC</name>
<proteinExistence type="evidence at transcript level"/>
<accession>L7MFV0</accession>
<evidence type="ECO:0000256" key="3">
    <source>
        <dbReference type="ARBA" id="ARBA00022692"/>
    </source>
</evidence>
<comment type="similarity">
    <text evidence="2">Belongs to the IFI6/IFI27 family.</text>
</comment>
<keyword evidence="4" id="KW-1133">Transmembrane helix</keyword>
<feature type="non-terminal residue" evidence="6">
    <location>
        <position position="1"/>
    </location>
</feature>
<dbReference type="PANTHER" id="PTHR16932:SF18">
    <property type="entry name" value="INTERFERON, ALPHA-INDUCIBLE PROTEIN 27-LIKE 2"/>
    <property type="match status" value="1"/>
</dbReference>
<dbReference type="InterPro" id="IPR038213">
    <property type="entry name" value="IFI6/IFI27-like_sf"/>
</dbReference>
<dbReference type="EMBL" id="GACK01002327">
    <property type="protein sequence ID" value="JAA62707.1"/>
    <property type="molecule type" value="mRNA"/>
</dbReference>
<evidence type="ECO:0000256" key="4">
    <source>
        <dbReference type="ARBA" id="ARBA00022989"/>
    </source>
</evidence>
<dbReference type="GO" id="GO:0016020">
    <property type="term" value="C:membrane"/>
    <property type="evidence" value="ECO:0007669"/>
    <property type="project" value="UniProtKB-SubCell"/>
</dbReference>
<dbReference type="Gene3D" id="6.10.110.10">
    <property type="match status" value="1"/>
</dbReference>
<keyword evidence="5" id="KW-0472">Membrane</keyword>
<organism evidence="6">
    <name type="scientific">Rhipicephalus pulchellus</name>
    <name type="common">Yellow backed tick</name>
    <name type="synonym">Dermacentor pulchellus</name>
    <dbReference type="NCBI Taxonomy" id="72859"/>
    <lineage>
        <taxon>Eukaryota</taxon>
        <taxon>Metazoa</taxon>
        <taxon>Ecdysozoa</taxon>
        <taxon>Arthropoda</taxon>
        <taxon>Chelicerata</taxon>
        <taxon>Arachnida</taxon>
        <taxon>Acari</taxon>
        <taxon>Parasitiformes</taxon>
        <taxon>Ixodida</taxon>
        <taxon>Ixodoidea</taxon>
        <taxon>Ixodidae</taxon>
        <taxon>Rhipicephalinae</taxon>
        <taxon>Rhipicephalus</taxon>
        <taxon>Rhipicephalus</taxon>
    </lineage>
</organism>
<dbReference type="Pfam" id="PF06140">
    <property type="entry name" value="Ifi-6-16"/>
    <property type="match status" value="1"/>
</dbReference>
<sequence length="131" mass="12599">LLSDSRHEAHHCKATLALSSETLFIASVSCVDSSRNKSEMVDPATLFTVGAAAVGAAGALMAAPAALAAAGFGAAGVTAGSMAAATQATMGGFVAKGSIFALCQSWGAAGLPLAAKGVAAAAGALLGFKIF</sequence>
<evidence type="ECO:0000256" key="5">
    <source>
        <dbReference type="ARBA" id="ARBA00023136"/>
    </source>
</evidence>
<evidence type="ECO:0000256" key="1">
    <source>
        <dbReference type="ARBA" id="ARBA00004141"/>
    </source>
</evidence>
<dbReference type="AlphaFoldDB" id="L7MFV0"/>
<dbReference type="InterPro" id="IPR009311">
    <property type="entry name" value="IFI6/IFI27-like"/>
</dbReference>
<evidence type="ECO:0000313" key="6">
    <source>
        <dbReference type="EMBL" id="JAA62707.1"/>
    </source>
</evidence>
<reference evidence="6" key="2">
    <citation type="journal article" date="2015" name="J. Proteomics">
        <title>Sexual differences in the sialomes of the zebra tick, Rhipicephalus pulchellus.</title>
        <authorList>
            <person name="Tan A.W."/>
            <person name="Francischetti I.M."/>
            <person name="Slovak M."/>
            <person name="Kini R.M."/>
            <person name="Ribeiro J.M."/>
        </authorList>
    </citation>
    <scope>NUCLEOTIDE SEQUENCE</scope>
    <source>
        <tissue evidence="6">Salivary gland</tissue>
    </source>
</reference>
<dbReference type="PANTHER" id="PTHR16932">
    <property type="entry name" value="INTERFERON ALPHA-INDUCIBLE PROTEIN 27"/>
    <property type="match status" value="1"/>
</dbReference>
<reference evidence="6" key="1">
    <citation type="submission" date="2012-11" db="EMBL/GenBank/DDBJ databases">
        <authorList>
            <person name="Lucero-Rivera Y.E."/>
            <person name="Tovar-Ramirez D."/>
        </authorList>
    </citation>
    <scope>NUCLEOTIDE SEQUENCE</scope>
    <source>
        <tissue evidence="6">Salivary gland</tissue>
    </source>
</reference>